<keyword evidence="2" id="KW-0732">Signal</keyword>
<organism evidence="3 4">
    <name type="scientific">Spiroplasma alleghenense</name>
    <dbReference type="NCBI Taxonomy" id="216931"/>
    <lineage>
        <taxon>Bacteria</taxon>
        <taxon>Bacillati</taxon>
        <taxon>Mycoplasmatota</taxon>
        <taxon>Mollicutes</taxon>
        <taxon>Entomoplasmatales</taxon>
        <taxon>Spiroplasmataceae</taxon>
        <taxon>Spiroplasma</taxon>
    </lineage>
</organism>
<proteinExistence type="predicted"/>
<evidence type="ECO:0000256" key="2">
    <source>
        <dbReference type="SAM" id="SignalP"/>
    </source>
</evidence>
<dbReference type="PROSITE" id="PS51257">
    <property type="entry name" value="PROKAR_LIPOPROTEIN"/>
    <property type="match status" value="1"/>
</dbReference>
<dbReference type="Proteomes" id="UP000254792">
    <property type="component" value="Chromosome"/>
</dbReference>
<protein>
    <recommendedName>
        <fullName evidence="5">Lipoprotein</fullName>
    </recommendedName>
</protein>
<dbReference type="EMBL" id="CP031376">
    <property type="protein sequence ID" value="AXK51493.1"/>
    <property type="molecule type" value="Genomic_DNA"/>
</dbReference>
<reference evidence="3 4" key="1">
    <citation type="submission" date="2018-07" db="EMBL/GenBank/DDBJ databases">
        <title>Complete genome sequence of Spiroplasma alleghenense PLHS-1 (ATCC 51752).</title>
        <authorList>
            <person name="Chou L."/>
            <person name="Lee T.-Y."/>
            <person name="Tsai Y.-M."/>
            <person name="Kuo C.-H."/>
        </authorList>
    </citation>
    <scope>NUCLEOTIDE SEQUENCE [LARGE SCALE GENOMIC DNA]</scope>
    <source>
        <strain evidence="3 4">PLHS-1</strain>
    </source>
</reference>
<evidence type="ECO:0000256" key="1">
    <source>
        <dbReference type="SAM" id="MobiDB-lite"/>
    </source>
</evidence>
<feature type="signal peptide" evidence="2">
    <location>
        <begin position="1"/>
        <end position="23"/>
    </location>
</feature>
<accession>A0A345Z4G4</accession>
<feature type="compositionally biased region" description="Pro residues" evidence="1">
    <location>
        <begin position="47"/>
        <end position="58"/>
    </location>
</feature>
<evidence type="ECO:0000313" key="3">
    <source>
        <dbReference type="EMBL" id="AXK51493.1"/>
    </source>
</evidence>
<dbReference type="KEGG" id="salx:SALLE_v1c08230"/>
<sequence>MKKLLTVLAGTFLATTIPTSVVSCTFGVANGGGGITPEQPNISIPDPSKPTHPNPSKPVLPGDDNGIEIIPNGEAFPDFVDPTAKFKPSSETIKALKLYINNLEDYINSDEYQAIYKSTIAEIEELSGWDSPFKYQRGDSDNEKMMRYFYLYRNNKFLQDYEKKVFDILVYKSIYNNHVEIVNENEIASTQDFIDSKNEVFKKLSKYETPNQLWANNTTKYFDNTIRDFVEPIKK</sequence>
<evidence type="ECO:0008006" key="5">
    <source>
        <dbReference type="Google" id="ProtNLM"/>
    </source>
</evidence>
<gene>
    <name evidence="3" type="ORF">SALLE_v1c08230</name>
</gene>
<dbReference type="AlphaFoldDB" id="A0A345Z4G4"/>
<name>A0A345Z4G4_9MOLU</name>
<dbReference type="RefSeq" id="WP_115558387.1">
    <property type="nucleotide sequence ID" value="NZ_CP031376.1"/>
</dbReference>
<keyword evidence="4" id="KW-1185">Reference proteome</keyword>
<evidence type="ECO:0000313" key="4">
    <source>
        <dbReference type="Proteomes" id="UP000254792"/>
    </source>
</evidence>
<feature type="chain" id="PRO_5017038808" description="Lipoprotein" evidence="2">
    <location>
        <begin position="24"/>
        <end position="235"/>
    </location>
</feature>
<dbReference type="OrthoDB" id="9841533at2"/>
<feature type="region of interest" description="Disordered" evidence="1">
    <location>
        <begin position="35"/>
        <end position="62"/>
    </location>
</feature>